<name>R9XKK4_9VIRU</name>
<protein>
    <submittedName>
        <fullName evidence="4">PTP-H</fullName>
    </submittedName>
</protein>
<dbReference type="SUPFAM" id="SSF52799">
    <property type="entry name" value="(Phosphotyrosine protein) phosphatases II"/>
    <property type="match status" value="1"/>
</dbReference>
<dbReference type="Gene3D" id="3.90.190.10">
    <property type="entry name" value="Protein tyrosine phosphatase superfamily"/>
    <property type="match status" value="1"/>
</dbReference>
<organism evidence="4">
    <name type="scientific">Cotesia sesamiae Mombasa bracovirus</name>
    <dbReference type="NCBI Taxonomy" id="452649"/>
    <lineage>
        <taxon>Viruses</taxon>
        <taxon>Viruses incertae sedis</taxon>
        <taxon>Polydnaviriformidae</taxon>
        <taxon>Bracoviriform</taxon>
        <taxon>Cotesia sesamiae bracovirus</taxon>
    </lineage>
</organism>
<dbReference type="CDD" id="cd00047">
    <property type="entry name" value="PTPc"/>
    <property type="match status" value="1"/>
</dbReference>
<dbReference type="InterPro" id="IPR029021">
    <property type="entry name" value="Prot-tyrosine_phosphatase-like"/>
</dbReference>
<evidence type="ECO:0000259" key="3">
    <source>
        <dbReference type="PROSITE" id="PS50055"/>
    </source>
</evidence>
<feature type="transmembrane region" description="Helical" evidence="2">
    <location>
        <begin position="158"/>
        <end position="175"/>
    </location>
</feature>
<sequence>MATTFDDFWSMIWQENSRIIVMLNGTKQELQPPSPQYFCMTQDHAILKEFIIKEESIRMESHYMYTQLIIVHISSGESRMIHHFKYFDWIETGVPDVGSFLELLLIVNKQDQYYFKQSLLAKQFLPGPIVVHSNLETVSVPLMVLKARQQRRSSISTLNHYMFLNSIIAFFLVAIRSNPVIFLELRSHLSILDAFLLSLDFNRTV</sequence>
<dbReference type="InterPro" id="IPR003595">
    <property type="entry name" value="Tyr_Pase_cat"/>
</dbReference>
<proteinExistence type="inferred from homology"/>
<dbReference type="SMART" id="SM00194">
    <property type="entry name" value="PTPc"/>
    <property type="match status" value="1"/>
</dbReference>
<dbReference type="PROSITE" id="PS50055">
    <property type="entry name" value="TYR_PHOSPHATASE_PTP"/>
    <property type="match status" value="1"/>
</dbReference>
<evidence type="ECO:0000313" key="4">
    <source>
        <dbReference type="EMBL" id="AGO14411.1"/>
    </source>
</evidence>
<keyword evidence="2" id="KW-0472">Membrane</keyword>
<evidence type="ECO:0000256" key="2">
    <source>
        <dbReference type="SAM" id="Phobius"/>
    </source>
</evidence>
<evidence type="ECO:0000256" key="1">
    <source>
        <dbReference type="ARBA" id="ARBA00009580"/>
    </source>
</evidence>
<dbReference type="EMBL" id="EF710639">
    <property type="protein sequence ID" value="AGO14411.1"/>
    <property type="molecule type" value="Genomic_DNA"/>
</dbReference>
<reference evidence="4" key="1">
    <citation type="submission" date="2013-06" db="EMBL/GenBank/DDBJ databases">
        <title>Bracovirus Evolution: Comparative Genomics of Multiple Viral and Proviral Genomes.</title>
        <authorList>
            <person name="Desjardins C.A."/>
            <person name="Gundersen-Rindal D.E."/>
            <person name="Hostetler J.B."/>
            <person name="Tallon L.J."/>
            <person name="Utterback T.R."/>
            <person name="Fuester R.W."/>
            <person name="Schatz M.C."/>
            <person name="Pedroni M.J."/>
            <person name="Fadrosh D.W."/>
            <person name="Haas B.J."/>
            <person name="Toms B.S."/>
            <person name="Chen D."/>
            <person name="Nene V."/>
        </authorList>
    </citation>
    <scope>NUCLEOTIDE SEQUENCE</scope>
</reference>
<dbReference type="GO" id="GO:0004725">
    <property type="term" value="F:protein tyrosine phosphatase activity"/>
    <property type="evidence" value="ECO:0007669"/>
    <property type="project" value="InterPro"/>
</dbReference>
<feature type="domain" description="Tyrosine-protein phosphatase" evidence="3">
    <location>
        <begin position="1"/>
        <end position="134"/>
    </location>
</feature>
<dbReference type="PANTHER" id="PTHR19134:SF449">
    <property type="entry name" value="TYROSINE-PROTEIN PHOSPHATASE 1"/>
    <property type="match status" value="1"/>
</dbReference>
<dbReference type="Pfam" id="PF00102">
    <property type="entry name" value="Y_phosphatase"/>
    <property type="match status" value="1"/>
</dbReference>
<dbReference type="InterPro" id="IPR000242">
    <property type="entry name" value="PTP_cat"/>
</dbReference>
<accession>R9XKK4</accession>
<dbReference type="PANTHER" id="PTHR19134">
    <property type="entry name" value="RECEPTOR-TYPE TYROSINE-PROTEIN PHOSPHATASE"/>
    <property type="match status" value="1"/>
</dbReference>
<comment type="similarity">
    <text evidence="1">Belongs to the protein-tyrosine phosphatase family.</text>
</comment>
<gene>
    <name evidence="4" type="primary">ptp-h</name>
    <name evidence="4" type="ORF">CsmBV17.7</name>
</gene>
<keyword evidence="2" id="KW-1133">Transmembrane helix</keyword>
<dbReference type="InterPro" id="IPR050348">
    <property type="entry name" value="Protein-Tyr_Phosphatase"/>
</dbReference>
<keyword evidence="2" id="KW-0812">Transmembrane</keyword>
<dbReference type="SMART" id="SM00404">
    <property type="entry name" value="PTPc_motif"/>
    <property type="match status" value="1"/>
</dbReference>